<dbReference type="EMBL" id="JAKCXM010000238">
    <property type="protein sequence ID" value="KAJ0397795.1"/>
    <property type="molecule type" value="Genomic_DNA"/>
</dbReference>
<keyword evidence="3" id="KW-1185">Reference proteome</keyword>
<reference evidence="2" key="1">
    <citation type="submission" date="2021-12" db="EMBL/GenBank/DDBJ databases">
        <title>Prjna785345.</title>
        <authorList>
            <person name="Rujirawat T."/>
            <person name="Krajaejun T."/>
        </authorList>
    </citation>
    <scope>NUCLEOTIDE SEQUENCE</scope>
    <source>
        <strain evidence="2">Pi057C3</strain>
    </source>
</reference>
<organism evidence="2 3">
    <name type="scientific">Pythium insidiosum</name>
    <name type="common">Pythiosis disease agent</name>
    <dbReference type="NCBI Taxonomy" id="114742"/>
    <lineage>
        <taxon>Eukaryota</taxon>
        <taxon>Sar</taxon>
        <taxon>Stramenopiles</taxon>
        <taxon>Oomycota</taxon>
        <taxon>Peronosporomycetes</taxon>
        <taxon>Pythiales</taxon>
        <taxon>Pythiaceae</taxon>
        <taxon>Pythium</taxon>
    </lineage>
</organism>
<evidence type="ECO:0000313" key="3">
    <source>
        <dbReference type="Proteomes" id="UP001209570"/>
    </source>
</evidence>
<sequence>MEMNNDTRPVYVDEASLKQLAAAKLRDDKRHVAFLGVFVVQSPTEDRHVRYAMEVAAPELGLQLRVTQRFRNYHRLRRRLLRVLTKCQDLAYRPNADESSAELRLSWLHGGCADCCGVRKQLKAAAFPHRAVFTTANVVETRPLVLETFLETCVSALVHWNGCERGKKLFSVVLGRFLGVNLLFHMFQQLRLTMEVSQSEMEAQESSQHTVGRPVEPEAATDAKAAAERPETS</sequence>
<dbReference type="Proteomes" id="UP001209570">
    <property type="component" value="Unassembled WGS sequence"/>
</dbReference>
<feature type="compositionally biased region" description="Low complexity" evidence="1">
    <location>
        <begin position="199"/>
        <end position="208"/>
    </location>
</feature>
<dbReference type="AlphaFoldDB" id="A0AAD5M7X4"/>
<protein>
    <submittedName>
        <fullName evidence="2">Uncharacterized protein</fullName>
    </submittedName>
</protein>
<evidence type="ECO:0000256" key="1">
    <source>
        <dbReference type="SAM" id="MobiDB-lite"/>
    </source>
</evidence>
<gene>
    <name evidence="2" type="ORF">P43SY_006497</name>
</gene>
<evidence type="ECO:0000313" key="2">
    <source>
        <dbReference type="EMBL" id="KAJ0397795.1"/>
    </source>
</evidence>
<proteinExistence type="predicted"/>
<comment type="caution">
    <text evidence="2">The sequence shown here is derived from an EMBL/GenBank/DDBJ whole genome shotgun (WGS) entry which is preliminary data.</text>
</comment>
<accession>A0AAD5M7X4</accession>
<feature type="region of interest" description="Disordered" evidence="1">
    <location>
        <begin position="199"/>
        <end position="233"/>
    </location>
</feature>
<name>A0AAD5M7X4_PYTIN</name>